<dbReference type="AlphaFoldDB" id="A0A0H5QZB4"/>
<accession>A0A0H5QZB4</accession>
<dbReference type="PANTHER" id="PTHR11741">
    <property type="entry name" value="ELONGATION FACTOR TS"/>
    <property type="match status" value="1"/>
</dbReference>
<dbReference type="Pfam" id="PF00889">
    <property type="entry name" value="EF_TS"/>
    <property type="match status" value="1"/>
</dbReference>
<name>A0A0H5QZB4_9EUKA</name>
<feature type="domain" description="Translation elongation factor EFTs/EF1B dimerisation" evidence="5">
    <location>
        <begin position="83"/>
        <end position="296"/>
    </location>
</feature>
<evidence type="ECO:0000256" key="4">
    <source>
        <dbReference type="HAMAP-Rule" id="MF_03135"/>
    </source>
</evidence>
<dbReference type="FunFam" id="1.10.8.10:FF:000001">
    <property type="entry name" value="Elongation factor Ts"/>
    <property type="match status" value="1"/>
</dbReference>
<evidence type="ECO:0000256" key="3">
    <source>
        <dbReference type="ARBA" id="ARBA00022917"/>
    </source>
</evidence>
<evidence type="ECO:0000256" key="1">
    <source>
        <dbReference type="ARBA" id="ARBA00005532"/>
    </source>
</evidence>
<dbReference type="InterPro" id="IPR036402">
    <property type="entry name" value="EF-Ts_dimer_sf"/>
</dbReference>
<comment type="subcellular location">
    <subcellularLocation>
        <location evidence="4">Mitochondrion</location>
    </subcellularLocation>
</comment>
<sequence length="297" mass="32217">MTWRAIARCFSSNSAVPIELVKLLRTKTGAPIVDCKNALMASALDLDGAHRHLRTMGLANAHKAAGRQTTQGVIALAQNNTGAVLVELQTETDFVAKNGLFLSLADTLSRIALEECEKTDSWVDPDVNKVQERAKDQFSDTLLAVRENIVLKSITGLYRRSGQTLSTYVHNKAALNSSLGQIGVMVTADNVENIADGRNIMQNIAMHIAVANPSYANLSDVPEQLIAAERAILADQLKHLGKPQKVLDGIIQGKLDKWKAEQVLIEQAYALGDGKQKVISLLNGIKIGGFSRKRIGE</sequence>
<dbReference type="GO" id="GO:0005739">
    <property type="term" value="C:mitochondrion"/>
    <property type="evidence" value="ECO:0007669"/>
    <property type="project" value="UniProtKB-SubCell"/>
</dbReference>
<dbReference type="Gene3D" id="3.30.479.20">
    <property type="entry name" value="Elongation factor Ts, dimerisation domain"/>
    <property type="match status" value="2"/>
</dbReference>
<dbReference type="GO" id="GO:0003746">
    <property type="term" value="F:translation elongation factor activity"/>
    <property type="evidence" value="ECO:0007669"/>
    <property type="project" value="UniProtKB-UniRule"/>
</dbReference>
<dbReference type="EMBL" id="HACM01000457">
    <property type="protein sequence ID" value="CRZ00899.1"/>
    <property type="molecule type" value="Transcribed_RNA"/>
</dbReference>
<protein>
    <recommendedName>
        <fullName evidence="4">Elongation factor Ts, mitochondrial</fullName>
        <shortName evidence="4">EF-Ts</shortName>
        <shortName evidence="4">EF-TsMt</shortName>
    </recommendedName>
</protein>
<reference evidence="6" key="1">
    <citation type="submission" date="2015-04" db="EMBL/GenBank/DDBJ databases">
        <title>The genome sequence of the plant pathogenic Rhizarian Plasmodiophora brassicae reveals insights in its biotrophic life cycle and the origin of chitin synthesis.</title>
        <authorList>
            <person name="Schwelm A."/>
            <person name="Fogelqvist J."/>
            <person name="Knaust A."/>
            <person name="Julke S."/>
            <person name="Lilja T."/>
            <person name="Dhandapani V."/>
            <person name="Bonilla-Rosso G."/>
            <person name="Karlsson M."/>
            <person name="Shevchenko A."/>
            <person name="Choi S.R."/>
            <person name="Kim H.G."/>
            <person name="Park J.Y."/>
            <person name="Lim Y.P."/>
            <person name="Ludwig-Muller J."/>
            <person name="Dixelius C."/>
        </authorList>
    </citation>
    <scope>NUCLEOTIDE SEQUENCE</scope>
    <source>
        <tissue evidence="6">Potato root galls</tissue>
    </source>
</reference>
<dbReference type="NCBIfam" id="TIGR00116">
    <property type="entry name" value="tsf"/>
    <property type="match status" value="1"/>
</dbReference>
<dbReference type="InterPro" id="IPR014039">
    <property type="entry name" value="Transl_elong_EFTs/EF1B_dimer"/>
</dbReference>
<dbReference type="InterPro" id="IPR009060">
    <property type="entry name" value="UBA-like_sf"/>
</dbReference>
<dbReference type="Gene3D" id="1.10.8.10">
    <property type="entry name" value="DNA helicase RuvA subunit, C-terminal domain"/>
    <property type="match status" value="1"/>
</dbReference>
<dbReference type="HAMAP" id="MF_00050">
    <property type="entry name" value="EF_Ts"/>
    <property type="match status" value="1"/>
</dbReference>
<dbReference type="PANTHER" id="PTHR11741:SF0">
    <property type="entry name" value="ELONGATION FACTOR TS, MITOCHONDRIAL"/>
    <property type="match status" value="1"/>
</dbReference>
<organism evidence="6">
    <name type="scientific">Spongospora subterranea</name>
    <dbReference type="NCBI Taxonomy" id="70186"/>
    <lineage>
        <taxon>Eukaryota</taxon>
        <taxon>Sar</taxon>
        <taxon>Rhizaria</taxon>
        <taxon>Endomyxa</taxon>
        <taxon>Phytomyxea</taxon>
        <taxon>Plasmodiophorida</taxon>
        <taxon>Plasmodiophoridae</taxon>
        <taxon>Spongospora</taxon>
    </lineage>
</organism>
<keyword evidence="4" id="KW-0496">Mitochondrion</keyword>
<keyword evidence="3 4" id="KW-0648">Protein biosynthesis</keyword>
<evidence type="ECO:0000256" key="2">
    <source>
        <dbReference type="ARBA" id="ARBA00022768"/>
    </source>
</evidence>
<comment type="similarity">
    <text evidence="1 4">Belongs to the EF-Ts family.</text>
</comment>
<proteinExistence type="inferred from homology"/>
<dbReference type="SUPFAM" id="SSF54713">
    <property type="entry name" value="Elongation factor Ts (EF-Ts), dimerisation domain"/>
    <property type="match status" value="1"/>
</dbReference>
<dbReference type="SUPFAM" id="SSF46934">
    <property type="entry name" value="UBA-like"/>
    <property type="match status" value="1"/>
</dbReference>
<comment type="function">
    <text evidence="4">Associates with the EF-Tu.GDP complex and induces the exchange of GDP to GTP. It remains bound to the aminoacyl-tRNA.EF-Tu.GTP complex up to the GTP hydrolysis stage on the ribosome.</text>
</comment>
<dbReference type="InterPro" id="IPR001816">
    <property type="entry name" value="Transl_elong_EFTs/EF1B"/>
</dbReference>
<dbReference type="Gene3D" id="1.10.286.20">
    <property type="match status" value="1"/>
</dbReference>
<evidence type="ECO:0000259" key="5">
    <source>
        <dbReference type="Pfam" id="PF00889"/>
    </source>
</evidence>
<evidence type="ECO:0000313" key="6">
    <source>
        <dbReference type="EMBL" id="CRZ00899.1"/>
    </source>
</evidence>
<dbReference type="CDD" id="cd14275">
    <property type="entry name" value="UBA_EF-Ts"/>
    <property type="match status" value="1"/>
</dbReference>
<keyword evidence="2 4" id="KW-0251">Elongation factor</keyword>